<dbReference type="EMBL" id="BARS01004364">
    <property type="protein sequence ID" value="GAF77038.1"/>
    <property type="molecule type" value="Genomic_DNA"/>
</dbReference>
<comment type="caution">
    <text evidence="2">The sequence shown here is derived from an EMBL/GenBank/DDBJ whole genome shotgun (WGS) entry which is preliminary data.</text>
</comment>
<protein>
    <submittedName>
        <fullName evidence="2">Uncharacterized protein</fullName>
    </submittedName>
</protein>
<dbReference type="AlphaFoldDB" id="X0S7M9"/>
<evidence type="ECO:0000313" key="2">
    <source>
        <dbReference type="EMBL" id="GAF77038.1"/>
    </source>
</evidence>
<name>X0S7M9_9ZZZZ</name>
<sequence length="33" mass="3286">MSWLKDTFFGGAEEKAGKRSAAAATAAGKAGQA</sequence>
<reference evidence="2" key="1">
    <citation type="journal article" date="2014" name="Front. Microbiol.">
        <title>High frequency of phylogenetically diverse reductive dehalogenase-homologous genes in deep subseafloor sedimentary metagenomes.</title>
        <authorList>
            <person name="Kawai M."/>
            <person name="Futagami T."/>
            <person name="Toyoda A."/>
            <person name="Takaki Y."/>
            <person name="Nishi S."/>
            <person name="Hori S."/>
            <person name="Arai W."/>
            <person name="Tsubouchi T."/>
            <person name="Morono Y."/>
            <person name="Uchiyama I."/>
            <person name="Ito T."/>
            <person name="Fujiyama A."/>
            <person name="Inagaki F."/>
            <person name="Takami H."/>
        </authorList>
    </citation>
    <scope>NUCLEOTIDE SEQUENCE</scope>
    <source>
        <strain evidence="2">Expedition CK06-06</strain>
    </source>
</reference>
<feature type="region of interest" description="Disordered" evidence="1">
    <location>
        <begin position="1"/>
        <end position="33"/>
    </location>
</feature>
<feature type="compositionally biased region" description="Low complexity" evidence="1">
    <location>
        <begin position="19"/>
        <end position="33"/>
    </location>
</feature>
<organism evidence="2">
    <name type="scientific">marine sediment metagenome</name>
    <dbReference type="NCBI Taxonomy" id="412755"/>
    <lineage>
        <taxon>unclassified sequences</taxon>
        <taxon>metagenomes</taxon>
        <taxon>ecological metagenomes</taxon>
    </lineage>
</organism>
<gene>
    <name evidence="2" type="ORF">S01H1_08515</name>
</gene>
<accession>X0S7M9</accession>
<proteinExistence type="predicted"/>
<evidence type="ECO:0000256" key="1">
    <source>
        <dbReference type="SAM" id="MobiDB-lite"/>
    </source>
</evidence>
<feature type="non-terminal residue" evidence="2">
    <location>
        <position position="33"/>
    </location>
</feature>